<dbReference type="GO" id="GO:0006635">
    <property type="term" value="P:fatty acid beta-oxidation"/>
    <property type="evidence" value="ECO:0007669"/>
    <property type="project" value="UniProtKB-UniPathway"/>
</dbReference>
<dbReference type="FunFam" id="1.10.12.10:FF:000004">
    <property type="entry name" value="Delta3,5-delta2,4-dienoyl-CoA isomerase"/>
    <property type="match status" value="1"/>
</dbReference>
<evidence type="ECO:0000256" key="3">
    <source>
        <dbReference type="ARBA" id="ARBA00005254"/>
    </source>
</evidence>
<keyword evidence="7" id="KW-0576">Peroxisome</keyword>
<dbReference type="InterPro" id="IPR029045">
    <property type="entry name" value="ClpP/crotonase-like_dom_sf"/>
</dbReference>
<dbReference type="GeneID" id="36286152"/>
<evidence type="ECO:0008006" key="10">
    <source>
        <dbReference type="Google" id="ProtNLM"/>
    </source>
</evidence>
<comment type="subcellular location">
    <subcellularLocation>
        <location evidence="1">Peroxisome</location>
    </subcellularLocation>
</comment>
<dbReference type="VEuPathDB" id="FungiDB:GMDG_05780"/>
<evidence type="ECO:0000256" key="7">
    <source>
        <dbReference type="ARBA" id="ARBA00023140"/>
    </source>
</evidence>
<dbReference type="PANTHER" id="PTHR43149">
    <property type="entry name" value="ENOYL-COA HYDRATASE"/>
    <property type="match status" value="1"/>
</dbReference>
<dbReference type="EMBL" id="KV441392">
    <property type="protein sequence ID" value="OAF59881.1"/>
    <property type="molecule type" value="Genomic_DNA"/>
</dbReference>
<name>A0A177AF55_9PEZI</name>
<dbReference type="AlphaFoldDB" id="A0A177AF55"/>
<evidence type="ECO:0000256" key="4">
    <source>
        <dbReference type="ARBA" id="ARBA00022832"/>
    </source>
</evidence>
<reference evidence="9" key="1">
    <citation type="submission" date="2016-03" db="EMBL/GenBank/DDBJ databases">
        <title>Updated assembly of Pseudogymnoascus destructans, the fungus causing white-nose syndrome of bats.</title>
        <authorList>
            <person name="Palmer J.M."/>
            <person name="Drees K.P."/>
            <person name="Foster J.T."/>
            <person name="Lindner D.L."/>
        </authorList>
    </citation>
    <scope>NUCLEOTIDE SEQUENCE [LARGE SCALE GENOMIC DNA]</scope>
    <source>
        <strain evidence="9">20631-21</strain>
    </source>
</reference>
<keyword evidence="8" id="KW-0413">Isomerase</keyword>
<keyword evidence="5" id="KW-0007">Acetylation</keyword>
<dbReference type="Proteomes" id="UP000077154">
    <property type="component" value="Unassembled WGS sequence"/>
</dbReference>
<protein>
    <recommendedName>
        <fullName evidence="10">Enoyl-CoA hydratase</fullName>
    </recommendedName>
</protein>
<evidence type="ECO:0000256" key="8">
    <source>
        <dbReference type="ARBA" id="ARBA00023235"/>
    </source>
</evidence>
<evidence type="ECO:0000256" key="2">
    <source>
        <dbReference type="ARBA" id="ARBA00005005"/>
    </source>
</evidence>
<dbReference type="PANTHER" id="PTHR43149:SF1">
    <property type="entry name" value="DELTA(3,5)-DELTA(2,4)-DIENOYL-COA ISOMERASE, MITOCHONDRIAL"/>
    <property type="match status" value="1"/>
</dbReference>
<dbReference type="eggNOG" id="KOG1681">
    <property type="taxonomic scope" value="Eukaryota"/>
</dbReference>
<evidence type="ECO:0000313" key="9">
    <source>
        <dbReference type="EMBL" id="OAF59881.1"/>
    </source>
</evidence>
<dbReference type="Gene3D" id="3.90.226.10">
    <property type="entry name" value="2-enoyl-CoA Hydratase, Chain A, domain 1"/>
    <property type="match status" value="1"/>
</dbReference>
<dbReference type="UniPathway" id="UPA00659"/>
<keyword evidence="4" id="KW-0276">Fatty acid metabolism</keyword>
<keyword evidence="6" id="KW-0443">Lipid metabolism</keyword>
<dbReference type="RefSeq" id="XP_024325164.1">
    <property type="nucleotide sequence ID" value="XM_024466724.1"/>
</dbReference>
<dbReference type="GO" id="GO:0051750">
    <property type="term" value="F:delta(3,5)-delta(2,4)-dienoyl-CoA isomerase activity"/>
    <property type="evidence" value="ECO:0007669"/>
    <property type="project" value="TreeGrafter"/>
</dbReference>
<evidence type="ECO:0000256" key="6">
    <source>
        <dbReference type="ARBA" id="ARBA00023098"/>
    </source>
</evidence>
<sequence>MSIEGYTDLKWFLVTSPAEYVAHVQTNRPAKFNAYHEPMWLELNQIFNKLSVDSNVRAVVFSGAGDKAFTTGLDVQAASQGGVLGGGENKLDIARQSVQIRRHVEEFQNCISSLEKCEKPVIAAIHGYAFGLAIDLSCCADIRIASKDAKFSVKEVDIGLAADIGTLARLPKIVGNHSWVKEVTLTARIFTAEEARQVGFVSHVEENKEKAVQKAVGLATLIASKSPIAVQGTKELLNHARENTTAATLRYTGVWNSAALHTDDVKAALLSGIKKTKPTFSKL</sequence>
<dbReference type="Gene3D" id="1.10.12.10">
    <property type="entry name" value="Lyase 2-enoyl-coa Hydratase, Chain A, domain 2"/>
    <property type="match status" value="1"/>
</dbReference>
<proteinExistence type="inferred from homology"/>
<dbReference type="GO" id="GO:0005739">
    <property type="term" value="C:mitochondrion"/>
    <property type="evidence" value="ECO:0007669"/>
    <property type="project" value="TreeGrafter"/>
</dbReference>
<dbReference type="FunFam" id="3.90.226.10:FF:000024">
    <property type="entry name" value="Delta3,5-delta2,4-dienoyl-CoA isomerase"/>
    <property type="match status" value="1"/>
</dbReference>
<dbReference type="CDD" id="cd06558">
    <property type="entry name" value="crotonase-like"/>
    <property type="match status" value="1"/>
</dbReference>
<dbReference type="OrthoDB" id="14970at2759"/>
<comment type="pathway">
    <text evidence="2">Lipid metabolism; fatty acid beta-oxidation.</text>
</comment>
<dbReference type="GO" id="GO:0005777">
    <property type="term" value="C:peroxisome"/>
    <property type="evidence" value="ECO:0007669"/>
    <property type="project" value="UniProtKB-SubCell"/>
</dbReference>
<organism evidence="9">
    <name type="scientific">Pseudogymnoascus destructans</name>
    <dbReference type="NCBI Taxonomy" id="655981"/>
    <lineage>
        <taxon>Eukaryota</taxon>
        <taxon>Fungi</taxon>
        <taxon>Dikarya</taxon>
        <taxon>Ascomycota</taxon>
        <taxon>Pezizomycotina</taxon>
        <taxon>Leotiomycetes</taxon>
        <taxon>Thelebolales</taxon>
        <taxon>Thelebolaceae</taxon>
        <taxon>Pseudogymnoascus</taxon>
    </lineage>
</organism>
<dbReference type="InterPro" id="IPR045002">
    <property type="entry name" value="Ech1-like"/>
</dbReference>
<comment type="similarity">
    <text evidence="3">Belongs to the enoyl-CoA hydratase/isomerase family.</text>
</comment>
<dbReference type="InterPro" id="IPR001753">
    <property type="entry name" value="Enoyl-CoA_hydra/iso"/>
</dbReference>
<dbReference type="SUPFAM" id="SSF52096">
    <property type="entry name" value="ClpP/crotonase"/>
    <property type="match status" value="1"/>
</dbReference>
<evidence type="ECO:0000256" key="5">
    <source>
        <dbReference type="ARBA" id="ARBA00022990"/>
    </source>
</evidence>
<accession>A0A177AF55</accession>
<dbReference type="InterPro" id="IPR014748">
    <property type="entry name" value="Enoyl-CoA_hydra_C"/>
</dbReference>
<dbReference type="Pfam" id="PF00378">
    <property type="entry name" value="ECH_1"/>
    <property type="match status" value="1"/>
</dbReference>
<evidence type="ECO:0000256" key="1">
    <source>
        <dbReference type="ARBA" id="ARBA00004275"/>
    </source>
</evidence>
<gene>
    <name evidence="9" type="ORF">VC83_03075</name>
</gene>